<evidence type="ECO:0000256" key="2">
    <source>
        <dbReference type="ARBA" id="ARBA00011575"/>
    </source>
</evidence>
<dbReference type="EMBL" id="CP000733">
    <property type="protein sequence ID" value="ABS77052.1"/>
    <property type="molecule type" value="Genomic_DNA"/>
</dbReference>
<evidence type="ECO:0000256" key="4">
    <source>
        <dbReference type="ARBA" id="ARBA00022723"/>
    </source>
</evidence>
<comment type="cofactor">
    <cofactor evidence="1">
        <name>Mg(2+)</name>
        <dbReference type="ChEBI" id="CHEBI:18420"/>
    </cofactor>
</comment>
<evidence type="ECO:0000256" key="3">
    <source>
        <dbReference type="ARBA" id="ARBA00020653"/>
    </source>
</evidence>
<dbReference type="Gene3D" id="3.60.120.10">
    <property type="entry name" value="Anthranilate synthase"/>
    <property type="match status" value="1"/>
</dbReference>
<dbReference type="InterPro" id="IPR019999">
    <property type="entry name" value="Anth_synth_I-like"/>
</dbReference>
<dbReference type="GO" id="GO:0046872">
    <property type="term" value="F:metal ion binding"/>
    <property type="evidence" value="ECO:0007669"/>
    <property type="project" value="UniProtKB-KW"/>
</dbReference>
<accession>A9KE91</accession>
<protein>
    <recommendedName>
        <fullName evidence="3">Anthranilate synthase component 1</fullName>
    </recommendedName>
</protein>
<evidence type="ECO:0000259" key="9">
    <source>
        <dbReference type="Pfam" id="PF00425"/>
    </source>
</evidence>
<dbReference type="HOGENOM" id="CLU_006493_9_3_6"/>
<organism evidence="11 12">
    <name type="scientific">Coxiella burnetii (strain Dugway 5J108-111)</name>
    <dbReference type="NCBI Taxonomy" id="434922"/>
    <lineage>
        <taxon>Bacteria</taxon>
        <taxon>Pseudomonadati</taxon>
        <taxon>Pseudomonadota</taxon>
        <taxon>Gammaproteobacteria</taxon>
        <taxon>Legionellales</taxon>
        <taxon>Coxiellaceae</taxon>
        <taxon>Coxiella</taxon>
    </lineage>
</organism>
<keyword evidence="5" id="KW-0460">Magnesium</keyword>
<evidence type="ECO:0000256" key="7">
    <source>
        <dbReference type="ARBA" id="ARBA00025634"/>
    </source>
</evidence>
<dbReference type="InterPro" id="IPR006805">
    <property type="entry name" value="Anth_synth_I_N"/>
</dbReference>
<evidence type="ECO:0000313" key="12">
    <source>
        <dbReference type="Proteomes" id="UP000008555"/>
    </source>
</evidence>
<gene>
    <name evidence="11" type="primary">trpE</name>
    <name evidence="11" type="ordered locus">CBUD_1249</name>
</gene>
<dbReference type="Pfam" id="PF00425">
    <property type="entry name" value="Chorismate_bind"/>
    <property type="match status" value="1"/>
</dbReference>
<dbReference type="GO" id="GO:0000162">
    <property type="term" value="P:L-tryptophan biosynthetic process"/>
    <property type="evidence" value="ECO:0007669"/>
    <property type="project" value="TreeGrafter"/>
</dbReference>
<evidence type="ECO:0000256" key="1">
    <source>
        <dbReference type="ARBA" id="ARBA00001946"/>
    </source>
</evidence>
<dbReference type="PANTHER" id="PTHR11236:SF48">
    <property type="entry name" value="ISOCHORISMATE SYNTHASE MENF"/>
    <property type="match status" value="1"/>
</dbReference>
<dbReference type="Pfam" id="PF04715">
    <property type="entry name" value="Anth_synt_I_N"/>
    <property type="match status" value="1"/>
</dbReference>
<dbReference type="InterPro" id="IPR005801">
    <property type="entry name" value="ADC_synthase"/>
</dbReference>
<sequence>MPETLTFDQFARLAAQAPRVVLHQEIPGDMLTPTQAFYQLLDLYPTAILLEFSPRNEKPYAFIGFNPLAQIIARGDEITVFLKNTVTKMKGDPFHHLRRLCQQINCIDNHPLTKLTGAAIGYLSYDAIRYVESIPDRHTASEKIADIDFKFYRDGITFDLESNNAIVSHIVEVKDELKHCYEYGLEKLADITNNLFTPARPKLSTNRKTHYSKSTSLDFKPDNNDTDFKKIVNKAKQYIAAGDIFQVVSSRTFKKPYQGKPFDIYRALKKVSPSPYHFYLQNDSLAIAGASPEKMVSVKNGIIDSVPLAGTRPRGNGKSDQTLAQELINDPKETAEHLMLVDLARNDIGIVSQAGSVEVAELMQPVNFSHVMHLASRVQGSLAKNYDAIDVLKATFPAGTLSGAPKIRAMEIIDELEHSRRGLYGGAIVALDRDDNLDTCIIIRTTIVENGIASIRAGAGIVHDSDPIAEANETRHKAKSVMAAIQLAEGGL</sequence>
<comment type="function">
    <text evidence="7">Part of a heterotetrameric complex that catalyzes the two-step biosynthesis of anthranilate, an intermediate in the biosynthesis of L-tryptophan. In the first step, the glutamine-binding beta subunit (TrpG) of anthranilate synthase (AS) provides the glutamine amidotransferase activity which generates ammonia as a substrate that, along with chorismate, is used in the second step, catalyzed by the large alpha subunit of AS (TrpE) to produce anthranilate. In the absence of TrpG, TrpE can synthesize anthranilate directly from chorismate and high concentrations of ammonia.</text>
</comment>
<proteinExistence type="predicted"/>
<dbReference type="GO" id="GO:0004049">
    <property type="term" value="F:anthranilate synthase activity"/>
    <property type="evidence" value="ECO:0007669"/>
    <property type="project" value="UniProtKB-EC"/>
</dbReference>
<dbReference type="PRINTS" id="PR00095">
    <property type="entry name" value="ANTSNTHASEI"/>
</dbReference>
<feature type="domain" description="Anthranilate synthase component I N-terminal" evidence="10">
    <location>
        <begin position="29"/>
        <end position="164"/>
    </location>
</feature>
<evidence type="ECO:0000256" key="8">
    <source>
        <dbReference type="ARBA" id="ARBA00047683"/>
    </source>
</evidence>
<dbReference type="Proteomes" id="UP000008555">
    <property type="component" value="Chromosome"/>
</dbReference>
<evidence type="ECO:0000256" key="5">
    <source>
        <dbReference type="ARBA" id="ARBA00022842"/>
    </source>
</evidence>
<dbReference type="InterPro" id="IPR015890">
    <property type="entry name" value="Chorismate_C"/>
</dbReference>
<evidence type="ECO:0000256" key="6">
    <source>
        <dbReference type="ARBA" id="ARBA00023239"/>
    </source>
</evidence>
<name>A9KE91_COXBN</name>
<dbReference type="AlphaFoldDB" id="A9KE91"/>
<feature type="domain" description="Chorismate-utilising enzyme C-terminal" evidence="9">
    <location>
        <begin position="226"/>
        <end position="477"/>
    </location>
</feature>
<evidence type="ECO:0000259" key="10">
    <source>
        <dbReference type="Pfam" id="PF04715"/>
    </source>
</evidence>
<reference evidence="11 12" key="1">
    <citation type="journal article" date="2009" name="Infect. Immun.">
        <title>Comparative genomics reveal extensive transposon-mediated genomic plasticity and diversity among potential effector proteins within the genus Coxiella.</title>
        <authorList>
            <person name="Beare P.A."/>
            <person name="Unsworth N."/>
            <person name="Andoh M."/>
            <person name="Voth D.E."/>
            <person name="Omsland A."/>
            <person name="Gilk S.D."/>
            <person name="Williams K.P."/>
            <person name="Sobral B.W."/>
            <person name="Kupko J.J.III."/>
            <person name="Porcella S.F."/>
            <person name="Samuel J.E."/>
            <person name="Heinzen R.A."/>
        </authorList>
    </citation>
    <scope>NUCLEOTIDE SEQUENCE [LARGE SCALE GENOMIC DNA]</scope>
    <source>
        <strain evidence="11 12">Dugway 5J108-111</strain>
    </source>
</reference>
<evidence type="ECO:0000313" key="11">
    <source>
        <dbReference type="EMBL" id="ABS77052.1"/>
    </source>
</evidence>
<keyword evidence="4" id="KW-0479">Metal-binding</keyword>
<dbReference type="PANTHER" id="PTHR11236">
    <property type="entry name" value="AMINOBENZOATE/ANTHRANILATE SYNTHASE"/>
    <property type="match status" value="1"/>
</dbReference>
<keyword evidence="6 11" id="KW-0456">Lyase</keyword>
<dbReference type="SUPFAM" id="SSF56322">
    <property type="entry name" value="ADC synthase"/>
    <property type="match status" value="1"/>
</dbReference>
<comment type="catalytic activity">
    <reaction evidence="8">
        <text>chorismate + L-glutamine = anthranilate + pyruvate + L-glutamate + H(+)</text>
        <dbReference type="Rhea" id="RHEA:21732"/>
        <dbReference type="ChEBI" id="CHEBI:15361"/>
        <dbReference type="ChEBI" id="CHEBI:15378"/>
        <dbReference type="ChEBI" id="CHEBI:16567"/>
        <dbReference type="ChEBI" id="CHEBI:29748"/>
        <dbReference type="ChEBI" id="CHEBI:29985"/>
        <dbReference type="ChEBI" id="CHEBI:58359"/>
        <dbReference type="EC" id="4.1.3.27"/>
    </reaction>
</comment>
<comment type="subunit">
    <text evidence="2">Heterotetramer consisting of two non-identical subunits: a beta subunit (TrpG) and a large alpha subunit (TrpE).</text>
</comment>
<dbReference type="KEGG" id="cbd:CBUD_1249"/>